<protein>
    <recommendedName>
        <fullName evidence="3">Sulfotransferase domain-containing protein</fullName>
    </recommendedName>
</protein>
<name>A0A0T5NV58_9RHOB</name>
<organism evidence="1 2">
    <name type="scientific">Roseovarius atlanticus</name>
    <dbReference type="NCBI Taxonomy" id="1641875"/>
    <lineage>
        <taxon>Bacteria</taxon>
        <taxon>Pseudomonadati</taxon>
        <taxon>Pseudomonadota</taxon>
        <taxon>Alphaproteobacteria</taxon>
        <taxon>Rhodobacterales</taxon>
        <taxon>Roseobacteraceae</taxon>
        <taxon>Roseovarius</taxon>
    </lineage>
</organism>
<dbReference type="AlphaFoldDB" id="A0A0T5NV58"/>
<dbReference type="OrthoDB" id="8481769at2"/>
<gene>
    <name evidence="1" type="ORF">XM53_11155</name>
</gene>
<dbReference type="InterPro" id="IPR027417">
    <property type="entry name" value="P-loop_NTPase"/>
</dbReference>
<comment type="caution">
    <text evidence="1">The sequence shown here is derived from an EMBL/GenBank/DDBJ whole genome shotgun (WGS) entry which is preliminary data.</text>
</comment>
<evidence type="ECO:0000313" key="2">
    <source>
        <dbReference type="Proteomes" id="UP000051295"/>
    </source>
</evidence>
<dbReference type="STRING" id="1641875.XM53_11155"/>
<sequence>MSEPYVVLHGGFHKTATSHIQSMLGRNAGYLKKQGVLYVHHRDMRKELTVPCQLYVYEQKGMNFRTKYTAAELAEKTGAFFDGLIGKKDKIDRVILSDENLAGHCGHCVKRGLLYLWRDELVGAIAGQIPWTVREVHLGLRNYADFFASAYVEYLRSVTSKNFIDETVMRKRVLEHMPNWMKVLKVMRNSFPEAKICVWRYEDFRQLDERVLSNLCGPSVDVSKLKQPKDKNKRPTASGRAVSELLQMIHRDGAEAALEQRVALQDKYPRGPDHGGYDPWTAHERAHLKRMYDQDIADIRANPDITLLELEHVASH</sequence>
<dbReference type="SUPFAM" id="SSF52540">
    <property type="entry name" value="P-loop containing nucleoside triphosphate hydrolases"/>
    <property type="match status" value="1"/>
</dbReference>
<evidence type="ECO:0000313" key="1">
    <source>
        <dbReference type="EMBL" id="KRS12622.1"/>
    </source>
</evidence>
<accession>A0A0T5NV58</accession>
<dbReference type="EMBL" id="LAXJ01000009">
    <property type="protein sequence ID" value="KRS12622.1"/>
    <property type="molecule type" value="Genomic_DNA"/>
</dbReference>
<reference evidence="1 2" key="1">
    <citation type="submission" date="2015-04" db="EMBL/GenBank/DDBJ databases">
        <title>The draft genome sequence of Roseovarius sp.R12b.</title>
        <authorList>
            <person name="Li G."/>
            <person name="Lai Q."/>
            <person name="Shao Z."/>
            <person name="Yan P."/>
        </authorList>
    </citation>
    <scope>NUCLEOTIDE SEQUENCE [LARGE SCALE GENOMIC DNA]</scope>
    <source>
        <strain evidence="1 2">R12B</strain>
    </source>
</reference>
<proteinExistence type="predicted"/>
<dbReference type="RefSeq" id="WP_057793270.1">
    <property type="nucleotide sequence ID" value="NZ_LAXJ01000009.1"/>
</dbReference>
<keyword evidence="2" id="KW-1185">Reference proteome</keyword>
<dbReference type="PATRIC" id="fig|1641875.4.peg.4649"/>
<evidence type="ECO:0008006" key="3">
    <source>
        <dbReference type="Google" id="ProtNLM"/>
    </source>
</evidence>
<dbReference type="Proteomes" id="UP000051295">
    <property type="component" value="Unassembled WGS sequence"/>
</dbReference>
<dbReference type="Gene3D" id="3.40.50.300">
    <property type="entry name" value="P-loop containing nucleotide triphosphate hydrolases"/>
    <property type="match status" value="1"/>
</dbReference>